<dbReference type="NCBIfam" id="TIGR00654">
    <property type="entry name" value="PhzF_family"/>
    <property type="match status" value="1"/>
</dbReference>
<organism evidence="2">
    <name type="scientific">marine metagenome</name>
    <dbReference type="NCBI Taxonomy" id="408172"/>
    <lineage>
        <taxon>unclassified sequences</taxon>
        <taxon>metagenomes</taxon>
        <taxon>ecological metagenomes</taxon>
    </lineage>
</organism>
<dbReference type="GO" id="GO:0005737">
    <property type="term" value="C:cytoplasm"/>
    <property type="evidence" value="ECO:0007669"/>
    <property type="project" value="TreeGrafter"/>
</dbReference>
<dbReference type="SUPFAM" id="SSF54506">
    <property type="entry name" value="Diaminopimelate epimerase-like"/>
    <property type="match status" value="1"/>
</dbReference>
<evidence type="ECO:0008006" key="3">
    <source>
        <dbReference type="Google" id="ProtNLM"/>
    </source>
</evidence>
<gene>
    <name evidence="2" type="ORF">METZ01_LOCUS66596</name>
</gene>
<evidence type="ECO:0000256" key="1">
    <source>
        <dbReference type="ARBA" id="ARBA00023235"/>
    </source>
</evidence>
<dbReference type="PANTHER" id="PTHR13774:SF39">
    <property type="entry name" value="BIOSYNTHESIS PROTEIN, PUTATIVE-RELATED"/>
    <property type="match status" value="1"/>
</dbReference>
<dbReference type="GO" id="GO:0016853">
    <property type="term" value="F:isomerase activity"/>
    <property type="evidence" value="ECO:0007669"/>
    <property type="project" value="UniProtKB-KW"/>
</dbReference>
<dbReference type="InterPro" id="IPR003719">
    <property type="entry name" value="Phenazine_PhzF-like"/>
</dbReference>
<evidence type="ECO:0000313" key="2">
    <source>
        <dbReference type="EMBL" id="SVA13742.1"/>
    </source>
</evidence>
<reference evidence="2" key="1">
    <citation type="submission" date="2018-05" db="EMBL/GenBank/DDBJ databases">
        <authorList>
            <person name="Lanie J.A."/>
            <person name="Ng W.-L."/>
            <person name="Kazmierczak K.M."/>
            <person name="Andrzejewski T.M."/>
            <person name="Davidsen T.M."/>
            <person name="Wayne K.J."/>
            <person name="Tettelin H."/>
            <person name="Glass J.I."/>
            <person name="Rusch D."/>
            <person name="Podicherti R."/>
            <person name="Tsui H.-C.T."/>
            <person name="Winkler M.E."/>
        </authorList>
    </citation>
    <scope>NUCLEOTIDE SEQUENCE</scope>
</reference>
<dbReference type="AlphaFoldDB" id="A0A381TC54"/>
<accession>A0A381TC54</accession>
<protein>
    <recommendedName>
        <fullName evidence="3">Phenazine biosynthesis protein PhzF family</fullName>
    </recommendedName>
</protein>
<dbReference type="Gene3D" id="3.10.310.10">
    <property type="entry name" value="Diaminopimelate Epimerase, Chain A, domain 1"/>
    <property type="match status" value="2"/>
</dbReference>
<dbReference type="PIRSF" id="PIRSF016184">
    <property type="entry name" value="PhzC_PhzF"/>
    <property type="match status" value="1"/>
</dbReference>
<name>A0A381TC54_9ZZZZ</name>
<dbReference type="PANTHER" id="PTHR13774">
    <property type="entry name" value="PHENAZINE BIOSYNTHESIS PROTEIN"/>
    <property type="match status" value="1"/>
</dbReference>
<dbReference type="EMBL" id="UINC01004358">
    <property type="protein sequence ID" value="SVA13742.1"/>
    <property type="molecule type" value="Genomic_DNA"/>
</dbReference>
<sequence length="268" mass="27630">MQQVATEVGAPATCFVTGVDSGVVDVRFFSTLTEYPTCGHGTIAVFTWLVEEGRLAAGPEAVPWTLRTPGGTATVDVAARADGRPEVMLALGPTVAEPCPVDAPEVARLLGIGVGAVIEPLALEAASADFTHLVVRVDGLAAIGRLSPDYAAVADLCRRIGADTLAVFTTETGDPAVTIRCRDFCPAVGTPEAAATGTTNRALACHLVRSGLADVDADSPVVVVAAQGVEMGRPSLIRTEVVMVDGLPTRLHVGGMATRASEGTVRMW</sequence>
<keyword evidence="1" id="KW-0413">Isomerase</keyword>
<proteinExistence type="predicted"/>
<dbReference type="Pfam" id="PF02567">
    <property type="entry name" value="PhzC-PhzF"/>
    <property type="match status" value="1"/>
</dbReference>